<feature type="compositionally biased region" description="Polar residues" evidence="1">
    <location>
        <begin position="136"/>
        <end position="149"/>
    </location>
</feature>
<evidence type="ECO:0000313" key="2">
    <source>
        <dbReference type="EMBL" id="KAH7028172.1"/>
    </source>
</evidence>
<reference evidence="2" key="1">
    <citation type="journal article" date="2021" name="Nat. Commun.">
        <title>Genetic determinants of endophytism in the Arabidopsis root mycobiome.</title>
        <authorList>
            <person name="Mesny F."/>
            <person name="Miyauchi S."/>
            <person name="Thiergart T."/>
            <person name="Pickel B."/>
            <person name="Atanasova L."/>
            <person name="Karlsson M."/>
            <person name="Huettel B."/>
            <person name="Barry K.W."/>
            <person name="Haridas S."/>
            <person name="Chen C."/>
            <person name="Bauer D."/>
            <person name="Andreopoulos W."/>
            <person name="Pangilinan J."/>
            <person name="LaButti K."/>
            <person name="Riley R."/>
            <person name="Lipzen A."/>
            <person name="Clum A."/>
            <person name="Drula E."/>
            <person name="Henrissat B."/>
            <person name="Kohler A."/>
            <person name="Grigoriev I.V."/>
            <person name="Martin F.M."/>
            <person name="Hacquard S."/>
        </authorList>
    </citation>
    <scope>NUCLEOTIDE SEQUENCE</scope>
    <source>
        <strain evidence="2">MPI-CAGE-CH-0230</strain>
    </source>
</reference>
<feature type="region of interest" description="Disordered" evidence="1">
    <location>
        <begin position="315"/>
        <end position="370"/>
    </location>
</feature>
<evidence type="ECO:0000256" key="1">
    <source>
        <dbReference type="SAM" id="MobiDB-lite"/>
    </source>
</evidence>
<organism evidence="2 3">
    <name type="scientific">Microdochium trichocladiopsis</name>
    <dbReference type="NCBI Taxonomy" id="1682393"/>
    <lineage>
        <taxon>Eukaryota</taxon>
        <taxon>Fungi</taxon>
        <taxon>Dikarya</taxon>
        <taxon>Ascomycota</taxon>
        <taxon>Pezizomycotina</taxon>
        <taxon>Sordariomycetes</taxon>
        <taxon>Xylariomycetidae</taxon>
        <taxon>Xylariales</taxon>
        <taxon>Microdochiaceae</taxon>
        <taxon>Microdochium</taxon>
    </lineage>
</organism>
<sequence>MLCAGAGAGAGAAEKNGKPGAANTRLAGFCRAGVDLANRSCSPFLPRELLEHLALASRSPLRQLSPVAAMPRDGIPASHCIPPASHHILEPAAGSVCSSLRQQPARPLTASTSFLTGHQALPITPRRSQARGWLPSSASHTTITASDASQRPRKNPPIRPISPARIQPPQSAIPPDSLGWPSLHSAFQPSSACHSRTNKSSARVPEPSPGEAGATRSARSTTRATPSVPIRKLITSAATTVGPWSKSNSLNGSCYVAPIYLSVLGIDRSTSPSQLRVDRAAFSASPLDPSRQLWPVLCLCMTENLAACGGPPRTRSWVMDRFPREPSGPGKEEPRHHDPVVSGGSSPGTAAYATGFSGIGGPLSTFTGAT</sequence>
<protein>
    <submittedName>
        <fullName evidence="2">Uncharacterized protein</fullName>
    </submittedName>
</protein>
<dbReference type="RefSeq" id="XP_046010971.1">
    <property type="nucleotide sequence ID" value="XM_046162662.1"/>
</dbReference>
<name>A0A9P8Y2T3_9PEZI</name>
<feature type="compositionally biased region" description="Polar residues" evidence="1">
    <location>
        <begin position="185"/>
        <end position="201"/>
    </location>
</feature>
<keyword evidence="3" id="KW-1185">Reference proteome</keyword>
<dbReference type="AlphaFoldDB" id="A0A9P8Y2T3"/>
<comment type="caution">
    <text evidence="2">The sequence shown here is derived from an EMBL/GenBank/DDBJ whole genome shotgun (WGS) entry which is preliminary data.</text>
</comment>
<feature type="compositionally biased region" description="Low complexity" evidence="1">
    <location>
        <begin position="214"/>
        <end position="225"/>
    </location>
</feature>
<feature type="compositionally biased region" description="Basic and acidic residues" evidence="1">
    <location>
        <begin position="330"/>
        <end position="339"/>
    </location>
</feature>
<gene>
    <name evidence="2" type="ORF">B0I36DRAFT_433263</name>
</gene>
<feature type="region of interest" description="Disordered" evidence="1">
    <location>
        <begin position="124"/>
        <end position="225"/>
    </location>
</feature>
<dbReference type="GeneID" id="70192208"/>
<accession>A0A9P8Y2T3</accession>
<dbReference type="EMBL" id="JAGTJQ010000007">
    <property type="protein sequence ID" value="KAH7028172.1"/>
    <property type="molecule type" value="Genomic_DNA"/>
</dbReference>
<proteinExistence type="predicted"/>
<evidence type="ECO:0000313" key="3">
    <source>
        <dbReference type="Proteomes" id="UP000756346"/>
    </source>
</evidence>
<dbReference type="Proteomes" id="UP000756346">
    <property type="component" value="Unassembled WGS sequence"/>
</dbReference>